<reference evidence="6 7" key="1">
    <citation type="submission" date="2021-03" db="EMBL/GenBank/DDBJ databases">
        <title>Enterococcal diversity collection.</title>
        <authorList>
            <person name="Gilmore M.S."/>
            <person name="Schwartzman J."/>
            <person name="Van Tyne D."/>
            <person name="Martin M."/>
            <person name="Earl A.M."/>
            <person name="Manson A.L."/>
            <person name="Straub T."/>
            <person name="Salamzade R."/>
            <person name="Saavedra J."/>
            <person name="Lebreton F."/>
            <person name="Prichula J."/>
            <person name="Schaufler K."/>
            <person name="Gaca A."/>
            <person name="Sgardioli B."/>
            <person name="Wagenaar J."/>
            <person name="Strong T."/>
        </authorList>
    </citation>
    <scope>NUCLEOTIDE SEQUENCE [LARGE SCALE GENOMIC DNA]</scope>
    <source>
        <strain evidence="6 7">DIV0869a</strain>
    </source>
</reference>
<dbReference type="InterPro" id="IPR001347">
    <property type="entry name" value="SIS_dom"/>
</dbReference>
<evidence type="ECO:0000256" key="3">
    <source>
        <dbReference type="ARBA" id="ARBA00023163"/>
    </source>
</evidence>
<organism evidence="6 7">
    <name type="scientific">Candidatus Enterococcus ikei</name>
    <dbReference type="NCBI Taxonomy" id="2815326"/>
    <lineage>
        <taxon>Bacteria</taxon>
        <taxon>Bacillati</taxon>
        <taxon>Bacillota</taxon>
        <taxon>Bacilli</taxon>
        <taxon>Lactobacillales</taxon>
        <taxon>Enterococcaceae</taxon>
        <taxon>Enterococcus</taxon>
    </lineage>
</organism>
<dbReference type="Gene3D" id="3.40.50.10490">
    <property type="entry name" value="Glucose-6-phosphate isomerase like protein, domain 1"/>
    <property type="match status" value="1"/>
</dbReference>
<keyword evidence="3" id="KW-0804">Transcription</keyword>
<gene>
    <name evidence="6" type="ORF">JZO69_16285</name>
</gene>
<sequence length="285" mass="31284">MQQNIILTIQDHLKHLPGSEQKIAEYILNHTSEVINLSAQELAKKASSSPAAIIRFCRSIEVSGFTDLKILLSANLGTVDTQMYTEVENGETTAAIKEKLQHRLIHVLERTNEHLEDKAIDQAVVELETAEIIFVYGLGASSLVAQDIYQKFTRLGLSVFFTMDHHLFASALGTNRLKGIYIGISNSGANQETNALADLAIEKGLPVIGLTANPDSVLAQKSSVLLLTPEGEEAQLRSAATVSLTAQLYVVDVLFFAYATKNYNETLEKIQDSKEAVEIVKKELN</sequence>
<dbReference type="SUPFAM" id="SSF53697">
    <property type="entry name" value="SIS domain"/>
    <property type="match status" value="1"/>
</dbReference>
<evidence type="ECO:0000313" key="6">
    <source>
        <dbReference type="EMBL" id="MBO0441923.1"/>
    </source>
</evidence>
<dbReference type="InterPro" id="IPR047640">
    <property type="entry name" value="RpiR-like"/>
</dbReference>
<dbReference type="PANTHER" id="PTHR30514">
    <property type="entry name" value="GLUCOKINASE"/>
    <property type="match status" value="1"/>
</dbReference>
<name>A0ABS3H451_9ENTE</name>
<dbReference type="InterPro" id="IPR009057">
    <property type="entry name" value="Homeodomain-like_sf"/>
</dbReference>
<evidence type="ECO:0000259" key="4">
    <source>
        <dbReference type="PROSITE" id="PS51071"/>
    </source>
</evidence>
<comment type="caution">
    <text evidence="6">The sequence shown here is derived from an EMBL/GenBank/DDBJ whole genome shotgun (WGS) entry which is preliminary data.</text>
</comment>
<dbReference type="InterPro" id="IPR035472">
    <property type="entry name" value="RpiR-like_SIS"/>
</dbReference>
<protein>
    <submittedName>
        <fullName evidence="6">MurR/RpiR family transcriptional regulator</fullName>
    </submittedName>
</protein>
<feature type="domain" description="SIS" evidence="5">
    <location>
        <begin position="123"/>
        <end position="264"/>
    </location>
</feature>
<dbReference type="EMBL" id="JAFLWD010000058">
    <property type="protein sequence ID" value="MBO0441923.1"/>
    <property type="molecule type" value="Genomic_DNA"/>
</dbReference>
<dbReference type="PROSITE" id="PS51071">
    <property type="entry name" value="HTH_RPIR"/>
    <property type="match status" value="1"/>
</dbReference>
<dbReference type="CDD" id="cd05013">
    <property type="entry name" value="SIS_RpiR"/>
    <property type="match status" value="1"/>
</dbReference>
<feature type="domain" description="HTH rpiR-type" evidence="4">
    <location>
        <begin position="3"/>
        <end position="79"/>
    </location>
</feature>
<dbReference type="PANTHER" id="PTHR30514:SF10">
    <property type="entry name" value="MURR_RPIR FAMILY TRANSCRIPTIONAL REGULATOR"/>
    <property type="match status" value="1"/>
</dbReference>
<dbReference type="RefSeq" id="WP_207113863.1">
    <property type="nucleotide sequence ID" value="NZ_JAFLWD010000058.1"/>
</dbReference>
<dbReference type="Proteomes" id="UP000664632">
    <property type="component" value="Unassembled WGS sequence"/>
</dbReference>
<accession>A0ABS3H451</accession>
<dbReference type="InterPro" id="IPR046348">
    <property type="entry name" value="SIS_dom_sf"/>
</dbReference>
<dbReference type="PROSITE" id="PS51464">
    <property type="entry name" value="SIS"/>
    <property type="match status" value="1"/>
</dbReference>
<keyword evidence="2" id="KW-0238">DNA-binding</keyword>
<evidence type="ECO:0000259" key="5">
    <source>
        <dbReference type="PROSITE" id="PS51464"/>
    </source>
</evidence>
<dbReference type="Pfam" id="PF01418">
    <property type="entry name" value="HTH_6"/>
    <property type="match status" value="1"/>
</dbReference>
<dbReference type="InterPro" id="IPR000281">
    <property type="entry name" value="HTH_RpiR"/>
</dbReference>
<dbReference type="SUPFAM" id="SSF46689">
    <property type="entry name" value="Homeodomain-like"/>
    <property type="match status" value="1"/>
</dbReference>
<evidence type="ECO:0000256" key="1">
    <source>
        <dbReference type="ARBA" id="ARBA00023015"/>
    </source>
</evidence>
<evidence type="ECO:0000313" key="7">
    <source>
        <dbReference type="Proteomes" id="UP000664632"/>
    </source>
</evidence>
<keyword evidence="1" id="KW-0805">Transcription regulation</keyword>
<keyword evidence="7" id="KW-1185">Reference proteome</keyword>
<evidence type="ECO:0000256" key="2">
    <source>
        <dbReference type="ARBA" id="ARBA00023125"/>
    </source>
</evidence>
<dbReference type="InterPro" id="IPR036388">
    <property type="entry name" value="WH-like_DNA-bd_sf"/>
</dbReference>
<dbReference type="Gene3D" id="1.10.10.10">
    <property type="entry name" value="Winged helix-like DNA-binding domain superfamily/Winged helix DNA-binding domain"/>
    <property type="match status" value="1"/>
</dbReference>
<proteinExistence type="predicted"/>
<dbReference type="Pfam" id="PF01380">
    <property type="entry name" value="SIS"/>
    <property type="match status" value="1"/>
</dbReference>